<feature type="transmembrane region" description="Helical" evidence="4">
    <location>
        <begin position="148"/>
        <end position="165"/>
    </location>
</feature>
<dbReference type="Proteomes" id="UP000094849">
    <property type="component" value="Unassembled WGS sequence"/>
</dbReference>
<dbReference type="PANTHER" id="PTHR45138:SF9">
    <property type="entry name" value="DIGUANYLATE CYCLASE DGCM-RELATED"/>
    <property type="match status" value="1"/>
</dbReference>
<dbReference type="CDD" id="cd01949">
    <property type="entry name" value="GGDEF"/>
    <property type="match status" value="1"/>
</dbReference>
<dbReference type="GO" id="GO:0052621">
    <property type="term" value="F:diguanylate cyclase activity"/>
    <property type="evidence" value="ECO:0007669"/>
    <property type="project" value="UniProtKB-EC"/>
</dbReference>
<dbReference type="AlphaFoldDB" id="A0A1E2UU78"/>
<comment type="cofactor">
    <cofactor evidence="1">
        <name>Mg(2+)</name>
        <dbReference type="ChEBI" id="CHEBI:18420"/>
    </cofactor>
</comment>
<reference evidence="6 7" key="1">
    <citation type="submission" date="2016-03" db="EMBL/GenBank/DDBJ databases">
        <title>Chemosynthetic sulphur-oxidizing symbionts of marine invertebrate animals are capable of nitrogen fixation.</title>
        <authorList>
            <person name="Petersen J.M."/>
            <person name="Kemper A."/>
            <person name="Gruber-Vodicka H."/>
            <person name="Cardini U."/>
            <person name="Geest Mvander."/>
            <person name="Kleiner M."/>
            <person name="Bulgheresi S."/>
            <person name="Fussmann M."/>
            <person name="Herbold C."/>
            <person name="Seah B.K.B."/>
            <person name="Antony C.Paul."/>
            <person name="Liu D."/>
            <person name="Belitz A."/>
            <person name="Weber M."/>
        </authorList>
    </citation>
    <scope>NUCLEOTIDE SEQUENCE [LARGE SCALE GENOMIC DNA]</scope>
    <source>
        <strain evidence="6">G_D</strain>
    </source>
</reference>
<keyword evidence="4" id="KW-0472">Membrane</keyword>
<dbReference type="InterPro" id="IPR050469">
    <property type="entry name" value="Diguanylate_Cyclase"/>
</dbReference>
<feature type="transmembrane region" description="Helical" evidence="4">
    <location>
        <begin position="67"/>
        <end position="85"/>
    </location>
</feature>
<evidence type="ECO:0000256" key="2">
    <source>
        <dbReference type="ARBA" id="ARBA00012528"/>
    </source>
</evidence>
<keyword evidence="4" id="KW-1133">Transmembrane helix</keyword>
<feature type="transmembrane region" description="Helical" evidence="4">
    <location>
        <begin position="114"/>
        <end position="136"/>
    </location>
</feature>
<dbReference type="RefSeq" id="WP_069006746.1">
    <property type="nucleotide sequence ID" value="NZ_LVJX01000015.1"/>
</dbReference>
<dbReference type="InterPro" id="IPR029787">
    <property type="entry name" value="Nucleotide_cyclase"/>
</dbReference>
<dbReference type="STRING" id="1818881.A3196_17050"/>
<dbReference type="InterPro" id="IPR000160">
    <property type="entry name" value="GGDEF_dom"/>
</dbReference>
<dbReference type="SMART" id="SM00267">
    <property type="entry name" value="GGDEF"/>
    <property type="match status" value="1"/>
</dbReference>
<accession>A0A1E2UU78</accession>
<evidence type="ECO:0000256" key="1">
    <source>
        <dbReference type="ARBA" id="ARBA00001946"/>
    </source>
</evidence>
<feature type="domain" description="GGDEF" evidence="5">
    <location>
        <begin position="214"/>
        <end position="344"/>
    </location>
</feature>
<evidence type="ECO:0000256" key="3">
    <source>
        <dbReference type="ARBA" id="ARBA00034247"/>
    </source>
</evidence>
<evidence type="ECO:0000313" key="6">
    <source>
        <dbReference type="EMBL" id="ODB98308.1"/>
    </source>
</evidence>
<evidence type="ECO:0000313" key="7">
    <source>
        <dbReference type="Proteomes" id="UP000094849"/>
    </source>
</evidence>
<dbReference type="FunFam" id="3.30.70.270:FF:000001">
    <property type="entry name" value="Diguanylate cyclase domain protein"/>
    <property type="match status" value="1"/>
</dbReference>
<keyword evidence="4" id="KW-0812">Transmembrane</keyword>
<comment type="caution">
    <text evidence="6">The sequence shown here is derived from an EMBL/GenBank/DDBJ whole genome shotgun (WGS) entry which is preliminary data.</text>
</comment>
<dbReference type="PROSITE" id="PS50887">
    <property type="entry name" value="GGDEF"/>
    <property type="match status" value="1"/>
</dbReference>
<protein>
    <recommendedName>
        <fullName evidence="2">diguanylate cyclase</fullName>
        <ecNumber evidence="2">2.7.7.65</ecNumber>
    </recommendedName>
</protein>
<dbReference type="SUPFAM" id="SSF55073">
    <property type="entry name" value="Nucleotide cyclase"/>
    <property type="match status" value="1"/>
</dbReference>
<proteinExistence type="predicted"/>
<organism evidence="6 7">
    <name type="scientific">Candidatus Thiodiazotropha endoloripes</name>
    <dbReference type="NCBI Taxonomy" id="1818881"/>
    <lineage>
        <taxon>Bacteria</taxon>
        <taxon>Pseudomonadati</taxon>
        <taxon>Pseudomonadota</taxon>
        <taxon>Gammaproteobacteria</taxon>
        <taxon>Chromatiales</taxon>
        <taxon>Sedimenticolaceae</taxon>
        <taxon>Candidatus Thiodiazotropha</taxon>
    </lineage>
</organism>
<sequence>MNIKDTDFRRGYQLSMLVGASGSTFLIVFGIIAIVNDRQILGLTLLAITLLVLVSMFLMWLMKNPSFGINGISIAVVIAFTYIISTGGIDNTGPLWCYPLTLIMMLLQGLRRGVIALFVLLIIAIVVMYIPFVSFVTADYPQSFKVRFIASFFALSIMVTIYEFLRERTHKRYIEISNELEHASHTDMLTGLANRREMLARLDAAYGTYNRHGAPFSIIMADLDNFKRINDTYGHVVGDHLLIGLGKLLSSVVRRQDLVSRWGGEEFLIMLSQTDRRQAMEVAEKLRLSVESAVFSDENKYQITLSLGVQSITEAVNTDTMIRDADRFLYEAKRRGRNRVAGPL</sequence>
<feature type="transmembrane region" description="Helical" evidence="4">
    <location>
        <begin position="12"/>
        <end position="34"/>
    </location>
</feature>
<comment type="catalytic activity">
    <reaction evidence="3">
        <text>2 GTP = 3',3'-c-di-GMP + 2 diphosphate</text>
        <dbReference type="Rhea" id="RHEA:24898"/>
        <dbReference type="ChEBI" id="CHEBI:33019"/>
        <dbReference type="ChEBI" id="CHEBI:37565"/>
        <dbReference type="ChEBI" id="CHEBI:58805"/>
        <dbReference type="EC" id="2.7.7.65"/>
    </reaction>
</comment>
<dbReference type="PANTHER" id="PTHR45138">
    <property type="entry name" value="REGULATORY COMPONENTS OF SENSORY TRANSDUCTION SYSTEM"/>
    <property type="match status" value="1"/>
</dbReference>
<dbReference type="EC" id="2.7.7.65" evidence="2"/>
<evidence type="ECO:0000259" key="5">
    <source>
        <dbReference type="PROSITE" id="PS50887"/>
    </source>
</evidence>
<feature type="transmembrane region" description="Helical" evidence="4">
    <location>
        <begin position="40"/>
        <end position="60"/>
    </location>
</feature>
<dbReference type="NCBIfam" id="TIGR00254">
    <property type="entry name" value="GGDEF"/>
    <property type="match status" value="1"/>
</dbReference>
<dbReference type="InterPro" id="IPR043128">
    <property type="entry name" value="Rev_trsase/Diguanyl_cyclase"/>
</dbReference>
<dbReference type="Pfam" id="PF00990">
    <property type="entry name" value="GGDEF"/>
    <property type="match status" value="1"/>
</dbReference>
<gene>
    <name evidence="6" type="ORF">A3196_17050</name>
</gene>
<keyword evidence="7" id="KW-1185">Reference proteome</keyword>
<name>A0A1E2UU78_9GAMM</name>
<evidence type="ECO:0000256" key="4">
    <source>
        <dbReference type="SAM" id="Phobius"/>
    </source>
</evidence>
<dbReference type="Gene3D" id="3.30.70.270">
    <property type="match status" value="1"/>
</dbReference>
<dbReference type="EMBL" id="LVJZ01000003">
    <property type="protein sequence ID" value="ODB98308.1"/>
    <property type="molecule type" value="Genomic_DNA"/>
</dbReference>